<evidence type="ECO:0000256" key="8">
    <source>
        <dbReference type="PIRSR" id="PIRSR623612-1"/>
    </source>
</evidence>
<dbReference type="Proteomes" id="UP000548476">
    <property type="component" value="Unassembled WGS sequence"/>
</dbReference>
<feature type="active site" description="Proton donor" evidence="8">
    <location>
        <position position="448"/>
    </location>
</feature>
<dbReference type="InterPro" id="IPR027268">
    <property type="entry name" value="Peptidase_M4/M1_CTD_sf"/>
</dbReference>
<dbReference type="EC" id="3.4.24.-" evidence="9"/>
<dbReference type="CDD" id="cd09597">
    <property type="entry name" value="M4_TLP"/>
    <property type="match status" value="1"/>
</dbReference>
<dbReference type="SUPFAM" id="SSF55486">
    <property type="entry name" value="Metalloproteases ('zincins'), catalytic domain"/>
    <property type="match status" value="1"/>
</dbReference>
<comment type="cofactor">
    <cofactor evidence="9">
        <name>Zn(2+)</name>
        <dbReference type="ChEBI" id="CHEBI:29105"/>
    </cofactor>
</comment>
<evidence type="ECO:0000313" key="13">
    <source>
        <dbReference type="EMBL" id="MBB6034153.1"/>
    </source>
</evidence>
<keyword evidence="5 9" id="KW-0378">Hydrolase</keyword>
<evidence type="ECO:0000259" key="12">
    <source>
        <dbReference type="Pfam" id="PF07504"/>
    </source>
</evidence>
<dbReference type="Pfam" id="PF01447">
    <property type="entry name" value="Peptidase_M4"/>
    <property type="match status" value="1"/>
</dbReference>
<evidence type="ECO:0000259" key="10">
    <source>
        <dbReference type="Pfam" id="PF01447"/>
    </source>
</evidence>
<dbReference type="InterPro" id="IPR050728">
    <property type="entry name" value="Zinc_Metalloprotease_M4"/>
</dbReference>
<reference evidence="13 14" key="1">
    <citation type="submission" date="2020-08" db="EMBL/GenBank/DDBJ databases">
        <title>Genomic Encyclopedia of Type Strains, Phase IV (KMG-IV): sequencing the most valuable type-strain genomes for metagenomic binning, comparative biology and taxonomic classification.</title>
        <authorList>
            <person name="Goeker M."/>
        </authorList>
    </citation>
    <scope>NUCLEOTIDE SEQUENCE [LARGE SCALE GENOMIC DNA]</scope>
    <source>
        <strain evidence="13 14">YIM 65646</strain>
    </source>
</reference>
<gene>
    <name evidence="13" type="ORF">HNR73_002003</name>
</gene>
<keyword evidence="4 9" id="KW-0732">Signal</keyword>
<sequence length="542" mass="55675">MAGLSRPLTRTAIAVALTGLLSAGVFATTQASADPVSGEGIRVAVDTAGELTGLSAPAGHTLRDGGSGNATEQATDHVSAFAGRFGVDPKLLVARPATAIPGGTVVRFDQTVDAVPVLGGQLVTVLDDTGALTSIHGNLSSNLGLDATPGRKKPDALRGKALKEFADEADVAVKDLTAGKPSLAWFDPAIWAGAPSTGDLTLVWSVTVEPHGLIGFGGEVLYDATTGAEVLRMSHKHEAASRVVCDVNSGSVSTSKVCVSKNATRKEGQAPTGNADVDDAYDMFGATSDYYADAFGYDLTAGIGSKATGDNVKRLRAIVRACVPGYGCPMENAFWNGKGMTFGTGFASADDVIAHELTHGVTEFTSGLEYSSQSGAINESLSDIFGEYSDLVNGVGNDGAGVRWDLGEDLPASIGAIRDMADPGRFGDPDRVGSANWYTGTSNSAYVHINSGVGNKAAFLMVDGGSFNGRTITGLGLDKAEQIWWRVQHTLTSSATYGELNTVLPQACNALASAGTAGITAADCAQVDTIVQATEMNKTPAG</sequence>
<evidence type="ECO:0000313" key="14">
    <source>
        <dbReference type="Proteomes" id="UP000548476"/>
    </source>
</evidence>
<dbReference type="Gene3D" id="1.10.390.10">
    <property type="entry name" value="Neutral Protease Domain 2"/>
    <property type="match status" value="1"/>
</dbReference>
<keyword evidence="2 9" id="KW-0645">Protease</keyword>
<dbReference type="GO" id="GO:0006508">
    <property type="term" value="P:proteolysis"/>
    <property type="evidence" value="ECO:0007669"/>
    <property type="project" value="UniProtKB-KW"/>
</dbReference>
<dbReference type="InterPro" id="IPR001570">
    <property type="entry name" value="Peptidase_M4_C_domain"/>
</dbReference>
<dbReference type="InterPro" id="IPR011096">
    <property type="entry name" value="FTP_domain"/>
</dbReference>
<dbReference type="GO" id="GO:0005576">
    <property type="term" value="C:extracellular region"/>
    <property type="evidence" value="ECO:0007669"/>
    <property type="project" value="UniProtKB-SubCell"/>
</dbReference>
<dbReference type="Gene3D" id="3.10.450.490">
    <property type="match status" value="1"/>
</dbReference>
<feature type="signal peptide" evidence="9">
    <location>
        <begin position="1"/>
        <end position="27"/>
    </location>
</feature>
<evidence type="ECO:0000256" key="1">
    <source>
        <dbReference type="ARBA" id="ARBA00009388"/>
    </source>
</evidence>
<dbReference type="InterPro" id="IPR023612">
    <property type="entry name" value="Peptidase_M4"/>
</dbReference>
<dbReference type="PANTHER" id="PTHR33794:SF1">
    <property type="entry name" value="BACILLOLYSIN"/>
    <property type="match status" value="1"/>
</dbReference>
<dbReference type="GO" id="GO:0004222">
    <property type="term" value="F:metalloendopeptidase activity"/>
    <property type="evidence" value="ECO:0007669"/>
    <property type="project" value="UniProtKB-UniRule"/>
</dbReference>
<proteinExistence type="inferred from homology"/>
<keyword evidence="9" id="KW-0964">Secreted</keyword>
<protein>
    <recommendedName>
        <fullName evidence="9">Neutral metalloproteinase</fullName>
        <ecNumber evidence="9">3.4.24.-</ecNumber>
    </recommendedName>
</protein>
<accession>A0A841FGN3</accession>
<comment type="function">
    <text evidence="9">Extracellular zinc metalloprotease.</text>
</comment>
<dbReference type="PRINTS" id="PR00730">
    <property type="entry name" value="THERMOLYSIN"/>
</dbReference>
<feature type="chain" id="PRO_5039748026" description="Neutral metalloproteinase" evidence="9">
    <location>
        <begin position="28"/>
        <end position="542"/>
    </location>
</feature>
<feature type="active site" evidence="8">
    <location>
        <position position="356"/>
    </location>
</feature>
<dbReference type="Pfam" id="PF07504">
    <property type="entry name" value="FTP"/>
    <property type="match status" value="1"/>
</dbReference>
<dbReference type="Pfam" id="PF02868">
    <property type="entry name" value="Peptidase_M4_C"/>
    <property type="match status" value="1"/>
</dbReference>
<dbReference type="Gene3D" id="3.10.170.10">
    <property type="match status" value="1"/>
</dbReference>
<feature type="domain" description="Peptidase M4 C-terminal" evidence="11">
    <location>
        <begin position="366"/>
        <end position="513"/>
    </location>
</feature>
<keyword evidence="3" id="KW-0479">Metal-binding</keyword>
<evidence type="ECO:0000256" key="7">
    <source>
        <dbReference type="ARBA" id="ARBA00023049"/>
    </source>
</evidence>
<evidence type="ECO:0000256" key="4">
    <source>
        <dbReference type="ARBA" id="ARBA00022729"/>
    </source>
</evidence>
<evidence type="ECO:0000256" key="6">
    <source>
        <dbReference type="ARBA" id="ARBA00022833"/>
    </source>
</evidence>
<dbReference type="PANTHER" id="PTHR33794">
    <property type="entry name" value="BACILLOLYSIN"/>
    <property type="match status" value="1"/>
</dbReference>
<evidence type="ECO:0000256" key="5">
    <source>
        <dbReference type="ARBA" id="ARBA00022801"/>
    </source>
</evidence>
<evidence type="ECO:0000256" key="9">
    <source>
        <dbReference type="RuleBase" id="RU366073"/>
    </source>
</evidence>
<evidence type="ECO:0000259" key="11">
    <source>
        <dbReference type="Pfam" id="PF02868"/>
    </source>
</evidence>
<dbReference type="InterPro" id="IPR013856">
    <property type="entry name" value="Peptidase_M4_domain"/>
</dbReference>
<organism evidence="13 14">
    <name type="scientific">Phytomonospora endophytica</name>
    <dbReference type="NCBI Taxonomy" id="714109"/>
    <lineage>
        <taxon>Bacteria</taxon>
        <taxon>Bacillati</taxon>
        <taxon>Actinomycetota</taxon>
        <taxon>Actinomycetes</taxon>
        <taxon>Micromonosporales</taxon>
        <taxon>Micromonosporaceae</taxon>
        <taxon>Phytomonospora</taxon>
    </lineage>
</organism>
<comment type="similarity">
    <text evidence="1 9">Belongs to the peptidase M4 family.</text>
</comment>
<evidence type="ECO:0000256" key="3">
    <source>
        <dbReference type="ARBA" id="ARBA00022723"/>
    </source>
</evidence>
<keyword evidence="6 9" id="KW-0862">Zinc</keyword>
<dbReference type="EMBL" id="JACHGT010000004">
    <property type="protein sequence ID" value="MBB6034153.1"/>
    <property type="molecule type" value="Genomic_DNA"/>
</dbReference>
<feature type="domain" description="Peptidase M4" evidence="10">
    <location>
        <begin position="244"/>
        <end position="363"/>
    </location>
</feature>
<feature type="domain" description="FTP" evidence="12">
    <location>
        <begin position="102"/>
        <end position="139"/>
    </location>
</feature>
<dbReference type="GO" id="GO:0046872">
    <property type="term" value="F:metal ion binding"/>
    <property type="evidence" value="ECO:0007669"/>
    <property type="project" value="UniProtKB-UniRule"/>
</dbReference>
<evidence type="ECO:0000256" key="2">
    <source>
        <dbReference type="ARBA" id="ARBA00022670"/>
    </source>
</evidence>
<comment type="subcellular location">
    <subcellularLocation>
        <location evidence="9">Secreted</location>
    </subcellularLocation>
</comment>
<keyword evidence="7 9" id="KW-0482">Metalloprotease</keyword>
<comment type="caution">
    <text evidence="13">The sequence shown here is derived from an EMBL/GenBank/DDBJ whole genome shotgun (WGS) entry which is preliminary data.</text>
</comment>
<dbReference type="RefSeq" id="WP_184787042.1">
    <property type="nucleotide sequence ID" value="NZ_BONT01000045.1"/>
</dbReference>
<keyword evidence="14" id="KW-1185">Reference proteome</keyword>
<dbReference type="AlphaFoldDB" id="A0A841FGN3"/>
<name>A0A841FGN3_9ACTN</name>